<accession>A0A7V4G998</accession>
<dbReference type="Pfam" id="PF07394">
    <property type="entry name" value="DUF1501"/>
    <property type="match status" value="1"/>
</dbReference>
<proteinExistence type="predicted"/>
<reference evidence="1" key="1">
    <citation type="journal article" date="2020" name="mSystems">
        <title>Genome- and Community-Level Interaction Insights into Carbon Utilization and Element Cycling Functions of Hydrothermarchaeota in Hydrothermal Sediment.</title>
        <authorList>
            <person name="Zhou Z."/>
            <person name="Liu Y."/>
            <person name="Xu W."/>
            <person name="Pan J."/>
            <person name="Luo Z.H."/>
            <person name="Li M."/>
        </authorList>
    </citation>
    <scope>NUCLEOTIDE SEQUENCE [LARGE SCALE GENOMIC DNA]</scope>
    <source>
        <strain evidence="1">SpSt-548</strain>
    </source>
</reference>
<dbReference type="AlphaFoldDB" id="A0A7V4G998"/>
<dbReference type="EMBL" id="DSXI01000492">
    <property type="protein sequence ID" value="HGS05719.1"/>
    <property type="molecule type" value="Genomic_DNA"/>
</dbReference>
<dbReference type="InterPro" id="IPR010869">
    <property type="entry name" value="DUF1501"/>
</dbReference>
<comment type="caution">
    <text evidence="1">The sequence shown here is derived from an EMBL/GenBank/DDBJ whole genome shotgun (WGS) entry which is preliminary data.</text>
</comment>
<protein>
    <submittedName>
        <fullName evidence="1">DUF1501 domain-containing protein</fullName>
    </submittedName>
</protein>
<name>A0A7V4G998_9BACT</name>
<gene>
    <name evidence="1" type="ORF">ENT08_08310</name>
</gene>
<sequence>MAKAGKRVKAYVLIETSAGKAKAVISIFCYGGVSHVDTFDPKPLLLERQGEALTGKGEVVVSQGHPGGLMPSPQAWTALSFRLIMPTLNRAGPLILPIIRSLPTPPEPRAISG</sequence>
<evidence type="ECO:0000313" key="1">
    <source>
        <dbReference type="EMBL" id="HGS05719.1"/>
    </source>
</evidence>
<organism evidence="1">
    <name type="scientific">Desulfobacca acetoxidans</name>
    <dbReference type="NCBI Taxonomy" id="60893"/>
    <lineage>
        <taxon>Bacteria</taxon>
        <taxon>Pseudomonadati</taxon>
        <taxon>Thermodesulfobacteriota</taxon>
        <taxon>Desulfobaccia</taxon>
        <taxon>Desulfobaccales</taxon>
        <taxon>Desulfobaccaceae</taxon>
        <taxon>Desulfobacca</taxon>
    </lineage>
</organism>